<dbReference type="EMBL" id="JBJQND010000003">
    <property type="protein sequence ID" value="KAL3882463.1"/>
    <property type="molecule type" value="Genomic_DNA"/>
</dbReference>
<dbReference type="Proteomes" id="UP001634394">
    <property type="component" value="Unassembled WGS sequence"/>
</dbReference>
<comment type="caution">
    <text evidence="3">The sequence shown here is derived from an EMBL/GenBank/DDBJ whole genome shotgun (WGS) entry which is preliminary data.</text>
</comment>
<organism evidence="3 4">
    <name type="scientific">Sinanodonta woodiana</name>
    <name type="common">Chinese pond mussel</name>
    <name type="synonym">Anodonta woodiana</name>
    <dbReference type="NCBI Taxonomy" id="1069815"/>
    <lineage>
        <taxon>Eukaryota</taxon>
        <taxon>Metazoa</taxon>
        <taxon>Spiralia</taxon>
        <taxon>Lophotrochozoa</taxon>
        <taxon>Mollusca</taxon>
        <taxon>Bivalvia</taxon>
        <taxon>Autobranchia</taxon>
        <taxon>Heteroconchia</taxon>
        <taxon>Palaeoheterodonta</taxon>
        <taxon>Unionida</taxon>
        <taxon>Unionoidea</taxon>
        <taxon>Unionidae</taxon>
        <taxon>Unioninae</taxon>
        <taxon>Sinanodonta</taxon>
    </lineage>
</organism>
<evidence type="ECO:0000313" key="3">
    <source>
        <dbReference type="EMBL" id="KAL3882463.1"/>
    </source>
</evidence>
<sequence length="796" mass="88174">MEFGSEFVYVYEEPEFEYISDNEYDDGMNLSDSDEDDVSAVSNPTYSSSSSSPAPPPSLSQGPELLAPSPRLTERQVYYNSFETAPPATMGRPPHPLLKVSKPTKTKKHHWRHCSDSGDHRKTQHGSEAQQQKFKKFRKADTNIVSLKLNQLVAPGNMHAGDPTYCASCGAIMSSISKLEKSIEEKVWNCEFCNVKNVVDVDDEEVPTSEDLTYMLEPALSTTVSGLSGTDQSLVLFCVDISGSMCVTTEVPGNLKLRGAESLHRAQLLNRERSDQYLPKQRRNVTYISRLQSVQAAVDHQLEQMCKDYPHRRVALVTFNNDVEIIGDGKTPLVSIVGDKLNDCEQLKSSCADITLPTAIKDSRKSLGEKLFDLEEGGGTSLGPALLVSVTIASKHPGSKVILCTDGLANVGLGKLENYNRNDEEAEQAARFYEDIGKMAVEKGVSVSVITIKGTDCKLVELGKLADTTGGQVNIVDPMKLTQEFSTILANQVIATNVVATFILHRQLFFHNEETVESKIVKNIGNVTQDTEITFEYGMKIGAEKKEEMSATNVTAKSEDTEEKNTASSAGEGSKVTVGEKTGVKSELGQNMDQTTEGDQPKEFPFQIQIAYTDTEGARALRVLTKTKPVTKDRKIAERNMNLDVLGAHTAQLTSNLAIEGRYTLARSKALINQRAAWRNVHDAESKETERTSNRIKYKKFFGKIRTVDEHLKTAQNEERKIHGSTHSDEEDDLYDMAVQDMYEVLPMEGSKSSNLSSEKRAVKKKMRSRETEDMTAALVYKAKKSSRYLNESDSD</sequence>
<feature type="region of interest" description="Disordered" evidence="1">
    <location>
        <begin position="748"/>
        <end position="775"/>
    </location>
</feature>
<dbReference type="SUPFAM" id="SSF82919">
    <property type="entry name" value="Zn-finger domain of Sec23/24"/>
    <property type="match status" value="1"/>
</dbReference>
<dbReference type="InterPro" id="IPR036465">
    <property type="entry name" value="vWFA_dom_sf"/>
</dbReference>
<evidence type="ECO:0000256" key="1">
    <source>
        <dbReference type="SAM" id="MobiDB-lite"/>
    </source>
</evidence>
<dbReference type="Gene3D" id="3.40.50.410">
    <property type="entry name" value="von Willebrand factor, type A domain"/>
    <property type="match status" value="1"/>
</dbReference>
<feature type="compositionally biased region" description="Low complexity" evidence="1">
    <location>
        <begin position="39"/>
        <end position="52"/>
    </location>
</feature>
<dbReference type="PANTHER" id="PTHR13803:SF36">
    <property type="entry name" value="TYPE A VON WILLEBRAND FACTOR DOMAIN-CONTAINING PROTEIN"/>
    <property type="match status" value="1"/>
</dbReference>
<dbReference type="InterPro" id="IPR050550">
    <property type="entry name" value="SEC23_SEC24_subfamily"/>
</dbReference>
<dbReference type="Gene3D" id="2.30.30.380">
    <property type="entry name" value="Zn-finger domain of Sec23/24"/>
    <property type="match status" value="1"/>
</dbReference>
<name>A0ABD3XC62_SINWO</name>
<dbReference type="SMART" id="SM00327">
    <property type="entry name" value="VWA"/>
    <property type="match status" value="1"/>
</dbReference>
<dbReference type="PANTHER" id="PTHR13803">
    <property type="entry name" value="SEC24-RELATED PROTEIN"/>
    <property type="match status" value="1"/>
</dbReference>
<evidence type="ECO:0000259" key="2">
    <source>
        <dbReference type="SMART" id="SM00327"/>
    </source>
</evidence>
<evidence type="ECO:0000313" key="4">
    <source>
        <dbReference type="Proteomes" id="UP001634394"/>
    </source>
</evidence>
<keyword evidence="4" id="KW-1185">Reference proteome</keyword>
<feature type="domain" description="VWFA" evidence="2">
    <location>
        <begin position="232"/>
        <end position="487"/>
    </location>
</feature>
<accession>A0ABD3XC62</accession>
<dbReference type="AlphaFoldDB" id="A0ABD3XC62"/>
<gene>
    <name evidence="3" type="ORF">ACJMK2_028800</name>
</gene>
<dbReference type="InterPro" id="IPR002035">
    <property type="entry name" value="VWF_A"/>
</dbReference>
<feature type="region of interest" description="Disordered" evidence="1">
    <location>
        <begin position="100"/>
        <end position="130"/>
    </location>
</feature>
<dbReference type="SUPFAM" id="SSF53300">
    <property type="entry name" value="vWA-like"/>
    <property type="match status" value="1"/>
</dbReference>
<feature type="region of interest" description="Disordered" evidence="1">
    <location>
        <begin position="21"/>
        <end position="66"/>
    </location>
</feature>
<protein>
    <recommendedName>
        <fullName evidence="2">VWFA domain-containing protein</fullName>
    </recommendedName>
</protein>
<feature type="compositionally biased region" description="Acidic residues" evidence="1">
    <location>
        <begin position="21"/>
        <end position="38"/>
    </location>
</feature>
<feature type="compositionally biased region" description="Polar residues" evidence="1">
    <location>
        <begin position="588"/>
        <end position="598"/>
    </location>
</feature>
<reference evidence="3 4" key="1">
    <citation type="submission" date="2024-11" db="EMBL/GenBank/DDBJ databases">
        <title>Chromosome-level genome assembly of the freshwater bivalve Anodonta woodiana.</title>
        <authorList>
            <person name="Chen X."/>
        </authorList>
    </citation>
    <scope>NUCLEOTIDE SEQUENCE [LARGE SCALE GENOMIC DNA]</scope>
    <source>
        <strain evidence="3">MN2024</strain>
        <tissue evidence="3">Gills</tissue>
    </source>
</reference>
<feature type="compositionally biased region" description="Basic residues" evidence="1">
    <location>
        <begin position="102"/>
        <end position="112"/>
    </location>
</feature>
<dbReference type="InterPro" id="IPR006896">
    <property type="entry name" value="Sec23/24_trunk_dom"/>
</dbReference>
<dbReference type="Pfam" id="PF04811">
    <property type="entry name" value="Sec23_trunk"/>
    <property type="match status" value="1"/>
</dbReference>
<feature type="region of interest" description="Disordered" evidence="1">
    <location>
        <begin position="547"/>
        <end position="600"/>
    </location>
</feature>
<proteinExistence type="predicted"/>
<dbReference type="InterPro" id="IPR036174">
    <property type="entry name" value="Znf_Sec23_Sec24_sf"/>
</dbReference>